<organism evidence="2 3">
    <name type="scientific">Gillisia lutea</name>
    <dbReference type="NCBI Taxonomy" id="2909668"/>
    <lineage>
        <taxon>Bacteria</taxon>
        <taxon>Pseudomonadati</taxon>
        <taxon>Bacteroidota</taxon>
        <taxon>Flavobacteriia</taxon>
        <taxon>Flavobacteriales</taxon>
        <taxon>Flavobacteriaceae</taxon>
        <taxon>Gillisia</taxon>
    </lineage>
</organism>
<dbReference type="RefSeq" id="WP_236134456.1">
    <property type="nucleotide sequence ID" value="NZ_JAKGTH010000010.1"/>
</dbReference>
<keyword evidence="1" id="KW-0812">Transmembrane</keyword>
<evidence type="ECO:0000313" key="2">
    <source>
        <dbReference type="EMBL" id="MCF4102311.1"/>
    </source>
</evidence>
<feature type="transmembrane region" description="Helical" evidence="1">
    <location>
        <begin position="35"/>
        <end position="52"/>
    </location>
</feature>
<evidence type="ECO:0000256" key="1">
    <source>
        <dbReference type="SAM" id="Phobius"/>
    </source>
</evidence>
<gene>
    <name evidence="2" type="ORF">L1I30_11580</name>
</gene>
<evidence type="ECO:0000313" key="3">
    <source>
        <dbReference type="Proteomes" id="UP001179363"/>
    </source>
</evidence>
<keyword evidence="1" id="KW-1133">Transmembrane helix</keyword>
<accession>A0ABS9EHI7</accession>
<keyword evidence="3" id="KW-1185">Reference proteome</keyword>
<comment type="caution">
    <text evidence="2">The sequence shown here is derived from an EMBL/GenBank/DDBJ whole genome shotgun (WGS) entry which is preliminary data.</text>
</comment>
<dbReference type="EMBL" id="JAKGTH010000010">
    <property type="protein sequence ID" value="MCF4102311.1"/>
    <property type="molecule type" value="Genomic_DNA"/>
</dbReference>
<feature type="transmembrane region" description="Helical" evidence="1">
    <location>
        <begin position="7"/>
        <end position="29"/>
    </location>
</feature>
<dbReference type="Proteomes" id="UP001179363">
    <property type="component" value="Unassembled WGS sequence"/>
</dbReference>
<reference evidence="2" key="1">
    <citation type="submission" date="2022-01" db="EMBL/GenBank/DDBJ databases">
        <title>Gillisia lutea sp. nov., isolated from marine plastic residues from the Malvarosa beach (Valencia, Spain).</title>
        <authorList>
            <person name="Vidal-Verdu A."/>
            <person name="Molina-Menor E."/>
            <person name="Satari L."/>
            <person name="Pascual J."/>
            <person name="Pereto J."/>
            <person name="Porcar M."/>
        </authorList>
    </citation>
    <scope>NUCLEOTIDE SEQUENCE</scope>
    <source>
        <strain evidence="2">M10.2A</strain>
    </source>
</reference>
<keyword evidence="1" id="KW-0472">Membrane</keyword>
<name>A0ABS9EHI7_9FLAO</name>
<protein>
    <submittedName>
        <fullName evidence="2">Uncharacterized protein</fullName>
    </submittedName>
</protein>
<sequence length="69" mass="7472">MIKIIAVIMLIGGAIALIMGVLGIFGSVALMMSPWALAILGFVFFIAGISMLKYRKDTDEVAVENRKNQ</sequence>
<proteinExistence type="predicted"/>